<dbReference type="OrthoDB" id="1143855at2"/>
<evidence type="ECO:0000313" key="2">
    <source>
        <dbReference type="Proteomes" id="UP000248840"/>
    </source>
</evidence>
<reference evidence="1 2" key="1">
    <citation type="submission" date="2018-06" db="EMBL/GenBank/DDBJ databases">
        <title>Genomic Encyclopedia of Archaeal and Bacterial Type Strains, Phase II (KMG-II): from individual species to whole genera.</title>
        <authorList>
            <person name="Goeker M."/>
        </authorList>
    </citation>
    <scope>NUCLEOTIDE SEQUENCE [LARGE SCALE GENOMIC DNA]</scope>
    <source>
        <strain evidence="1 2">DSM 25663</strain>
    </source>
</reference>
<gene>
    <name evidence="1" type="ORF">CLV55_101340</name>
</gene>
<name>A0A328YPV2_9FLAO</name>
<evidence type="ECO:0008006" key="3">
    <source>
        <dbReference type="Google" id="ProtNLM"/>
    </source>
</evidence>
<organism evidence="1 2">
    <name type="scientific">Flavobacterium aciduliphilum</name>
    <dbReference type="NCBI Taxonomy" id="1101402"/>
    <lineage>
        <taxon>Bacteria</taxon>
        <taxon>Pseudomonadati</taxon>
        <taxon>Bacteroidota</taxon>
        <taxon>Flavobacteriia</taxon>
        <taxon>Flavobacteriales</taxon>
        <taxon>Flavobacteriaceae</taxon>
        <taxon>Flavobacterium</taxon>
    </lineage>
</organism>
<dbReference type="PROSITE" id="PS51257">
    <property type="entry name" value="PROKAR_LIPOPROTEIN"/>
    <property type="match status" value="1"/>
</dbReference>
<dbReference type="RefSeq" id="WP_112112002.1">
    <property type="nucleotide sequence ID" value="NZ_QLSZ01000001.1"/>
</dbReference>
<evidence type="ECO:0000313" key="1">
    <source>
        <dbReference type="EMBL" id="RAR75640.1"/>
    </source>
</evidence>
<protein>
    <recommendedName>
        <fullName evidence="3">Lipocalin-like protein</fullName>
    </recommendedName>
</protein>
<comment type="caution">
    <text evidence="1">The sequence shown here is derived from an EMBL/GenBank/DDBJ whole genome shotgun (WGS) entry which is preliminary data.</text>
</comment>
<dbReference type="AlphaFoldDB" id="A0A328YPV2"/>
<accession>A0A328YPV2</accession>
<dbReference type="Proteomes" id="UP000248840">
    <property type="component" value="Unassembled WGS sequence"/>
</dbReference>
<proteinExistence type="predicted"/>
<dbReference type="EMBL" id="QLSZ01000001">
    <property type="protein sequence ID" value="RAR75640.1"/>
    <property type="molecule type" value="Genomic_DNA"/>
</dbReference>
<keyword evidence="2" id="KW-1185">Reference proteome</keyword>
<sequence length="139" mass="16526">MKKIYVLITLGLFGISCHHAVSEQDIKKLNGYWEIQKVEMPDGTKKEYKVNETIDFFKLDGKKGFRMKVMPQLDGKYLTNDIREALEISKSEENYYIEYHSNYGKWKEEILDLQDSIMVLKNKDNTEYHYVRQTPFSIK</sequence>